<evidence type="ECO:0000313" key="12">
    <source>
        <dbReference type="EMBL" id="CDM24385.1"/>
    </source>
</evidence>
<dbReference type="Pfam" id="PF01207">
    <property type="entry name" value="Dus"/>
    <property type="match status" value="1"/>
</dbReference>
<comment type="catalytic activity">
    <reaction evidence="9">
        <text>5,6-dihydrouridine(20) in tRNA + NAD(+) = uridine(20) in tRNA + NADH + H(+)</text>
        <dbReference type="Rhea" id="RHEA:53340"/>
        <dbReference type="Rhea" id="RHEA-COMP:13533"/>
        <dbReference type="Rhea" id="RHEA-COMP:13534"/>
        <dbReference type="ChEBI" id="CHEBI:15378"/>
        <dbReference type="ChEBI" id="CHEBI:57540"/>
        <dbReference type="ChEBI" id="CHEBI:57945"/>
        <dbReference type="ChEBI" id="CHEBI:65315"/>
        <dbReference type="ChEBI" id="CHEBI:74443"/>
        <dbReference type="EC" id="1.3.1.91"/>
    </reaction>
</comment>
<feature type="binding site" evidence="9">
    <location>
        <position position="198"/>
    </location>
    <ligand>
        <name>FMN</name>
        <dbReference type="ChEBI" id="CHEBI:58210"/>
    </ligand>
</feature>
<dbReference type="InterPro" id="IPR013785">
    <property type="entry name" value="Aldolase_TIM"/>
</dbReference>
<dbReference type="NCBIfam" id="NF008774">
    <property type="entry name" value="PRK11815.1"/>
    <property type="match status" value="1"/>
</dbReference>
<feature type="domain" description="DUS-like FMN-binding" evidence="11">
    <location>
        <begin position="42"/>
        <end position="335"/>
    </location>
</feature>
<keyword evidence="5 9" id="KW-0819">tRNA processing</keyword>
<feature type="active site" description="Proton donor" evidence="9">
    <location>
        <position position="127"/>
    </location>
</feature>
<evidence type="ECO:0000256" key="9">
    <source>
        <dbReference type="HAMAP-Rule" id="MF_02041"/>
    </source>
</evidence>
<keyword evidence="2 9" id="KW-0820">tRNA-binding</keyword>
<dbReference type="Proteomes" id="UP000019805">
    <property type="component" value="Chromosome"/>
</dbReference>
<evidence type="ECO:0000256" key="1">
    <source>
        <dbReference type="ARBA" id="ARBA00001917"/>
    </source>
</evidence>
<evidence type="ECO:0000256" key="7">
    <source>
        <dbReference type="ARBA" id="ARBA00022884"/>
    </source>
</evidence>
<comment type="cofactor">
    <cofactor evidence="1 9">
        <name>FMN</name>
        <dbReference type="ChEBI" id="CHEBI:58210"/>
    </cofactor>
</comment>
<dbReference type="CDD" id="cd02801">
    <property type="entry name" value="DUS_like_FMN"/>
    <property type="match status" value="1"/>
</dbReference>
<dbReference type="HAMAP" id="MF_02041">
    <property type="entry name" value="DusA_subfam"/>
    <property type="match status" value="1"/>
</dbReference>
<evidence type="ECO:0000313" key="13">
    <source>
        <dbReference type="Proteomes" id="UP000019805"/>
    </source>
</evidence>
<keyword evidence="4 9" id="KW-0288">FMN</keyword>
<comment type="caution">
    <text evidence="9">Lacks conserved residue(s) required for the propagation of feature annotation.</text>
</comment>
<evidence type="ECO:0000256" key="4">
    <source>
        <dbReference type="ARBA" id="ARBA00022643"/>
    </source>
</evidence>
<dbReference type="PATRIC" id="fig|1437824.5.peg.1902"/>
<comment type="catalytic activity">
    <reaction evidence="9">
        <text>5,6-dihydrouridine(20a) in tRNA + NADP(+) = uridine(20a) in tRNA + NADPH + H(+)</text>
        <dbReference type="Rhea" id="RHEA:53344"/>
        <dbReference type="Rhea" id="RHEA-COMP:13535"/>
        <dbReference type="Rhea" id="RHEA-COMP:13536"/>
        <dbReference type="ChEBI" id="CHEBI:15378"/>
        <dbReference type="ChEBI" id="CHEBI:57783"/>
        <dbReference type="ChEBI" id="CHEBI:58349"/>
        <dbReference type="ChEBI" id="CHEBI:65315"/>
        <dbReference type="ChEBI" id="CHEBI:74443"/>
    </reaction>
</comment>
<proteinExistence type="inferred from homology"/>
<dbReference type="InterPro" id="IPR004653">
    <property type="entry name" value="DusA"/>
</dbReference>
<sequence length="353" mass="39266">MFRMSHSLPGSPRPGDRPVRPGSMSRPAPQSASEPRPWRLCVAPMIDVTDRHCRYFHRLLSPRARLYTEMITTGALLHGDVGRHLDFDPAEHPVALQLGGSEPDALAQCARLGERWGYDEINLNCGCPSERVQRGAFGACLMAEPHLVADCVRALRDAVSVPVTVKHRLGLDYDESYDFVRDFVGILFEAGCRVFIVHARNAVLKGLSPKDNREKPPLRYADAVRLKQDFPDAAFVLNGGLAEVGTCLEWMERLDGVMLGRAAWHHPDILAELDRRMAPGAAFPDPEAVLDAWVDYVAAQHARGVPMHIMMRGVLGWRTGRPGARQWRRMLSDPALLRAEGPALLRRAWQAVG</sequence>
<keyword evidence="6 9" id="KW-0521">NADP</keyword>
<evidence type="ECO:0000256" key="5">
    <source>
        <dbReference type="ARBA" id="ARBA00022694"/>
    </source>
</evidence>
<dbReference type="GO" id="GO:0010181">
    <property type="term" value="F:FMN binding"/>
    <property type="evidence" value="ECO:0007669"/>
    <property type="project" value="UniProtKB-UniRule"/>
</dbReference>
<comment type="catalytic activity">
    <reaction evidence="9">
        <text>5,6-dihydrouridine(20a) in tRNA + NAD(+) = uridine(20a) in tRNA + NADH + H(+)</text>
        <dbReference type="Rhea" id="RHEA:53348"/>
        <dbReference type="Rhea" id="RHEA-COMP:13535"/>
        <dbReference type="Rhea" id="RHEA-COMP:13536"/>
        <dbReference type="ChEBI" id="CHEBI:15378"/>
        <dbReference type="ChEBI" id="CHEBI:57540"/>
        <dbReference type="ChEBI" id="CHEBI:57945"/>
        <dbReference type="ChEBI" id="CHEBI:65315"/>
        <dbReference type="ChEBI" id="CHEBI:74443"/>
    </reaction>
</comment>
<dbReference type="GO" id="GO:0000049">
    <property type="term" value="F:tRNA binding"/>
    <property type="evidence" value="ECO:0007669"/>
    <property type="project" value="UniProtKB-UniRule"/>
</dbReference>
<evidence type="ECO:0000256" key="6">
    <source>
        <dbReference type="ARBA" id="ARBA00022857"/>
    </source>
</evidence>
<feature type="site" description="Interacts with tRNA; defines subfamily-specific binding signature" evidence="9">
    <location>
        <position position="328"/>
    </location>
</feature>
<name>W8X985_CASD6</name>
<feature type="site" description="Interacts with tRNA; defines subfamily-specific binding signature" evidence="9">
    <location>
        <position position="210"/>
    </location>
</feature>
<keyword evidence="7 9" id="KW-0694">RNA-binding</keyword>
<feature type="binding site" evidence="9">
    <location>
        <begin position="238"/>
        <end position="240"/>
    </location>
    <ligand>
        <name>FMN</name>
        <dbReference type="ChEBI" id="CHEBI:58210"/>
    </ligand>
</feature>
<dbReference type="eggNOG" id="COG0042">
    <property type="taxonomic scope" value="Bacteria"/>
</dbReference>
<reference evidence="12 13" key="1">
    <citation type="journal article" date="2014" name="BMC Microbiol.">
        <title>The oxygen-independent metabolism of cyclic monoterpenes in Castellaniella defragrans 65Phen.</title>
        <authorList>
            <person name="Petasch J."/>
            <person name="Disch E.M."/>
            <person name="Markert S."/>
            <person name="Becher D."/>
            <person name="Schweder T."/>
            <person name="Huttel B."/>
            <person name="Reinhardt R."/>
            <person name="Harder J."/>
        </authorList>
    </citation>
    <scope>NUCLEOTIDE SEQUENCE [LARGE SCALE GENOMIC DNA]</scope>
    <source>
        <strain evidence="12">65Phen</strain>
    </source>
</reference>
<dbReference type="GO" id="GO:0050660">
    <property type="term" value="F:flavin adenine dinucleotide binding"/>
    <property type="evidence" value="ECO:0007669"/>
    <property type="project" value="InterPro"/>
</dbReference>
<keyword evidence="3 9" id="KW-0285">Flavoprotein</keyword>
<evidence type="ECO:0000256" key="2">
    <source>
        <dbReference type="ARBA" id="ARBA00022555"/>
    </source>
</evidence>
<organism evidence="12 13">
    <name type="scientific">Castellaniella defragrans (strain DSM 12143 / CCUG 39792 / 65Phen)</name>
    <name type="common">Alcaligenes defragrans</name>
    <dbReference type="NCBI Taxonomy" id="1437824"/>
    <lineage>
        <taxon>Bacteria</taxon>
        <taxon>Pseudomonadati</taxon>
        <taxon>Pseudomonadota</taxon>
        <taxon>Betaproteobacteria</taxon>
        <taxon>Burkholderiales</taxon>
        <taxon>Alcaligenaceae</taxon>
        <taxon>Castellaniella</taxon>
    </lineage>
</organism>
<dbReference type="Gene3D" id="1.20.120.1460">
    <property type="match status" value="1"/>
</dbReference>
<evidence type="ECO:0000256" key="8">
    <source>
        <dbReference type="ARBA" id="ARBA00023002"/>
    </source>
</evidence>
<dbReference type="PANTHER" id="PTHR42907">
    <property type="entry name" value="FMN-LINKED OXIDOREDUCTASES SUPERFAMILY PROTEIN"/>
    <property type="match status" value="1"/>
</dbReference>
<feature type="binding site" evidence="9">
    <location>
        <position position="97"/>
    </location>
    <ligand>
        <name>FMN</name>
        <dbReference type="ChEBI" id="CHEBI:58210"/>
    </ligand>
</feature>
<comment type="function">
    <text evidence="9">Catalyzes the synthesis of 5,6-dihydrouridine (D), a modified base found in the D-loop of most tRNAs, via the reduction of the C5-C6 double bond in target uridines. Specifically modifies U20 and U20a in tRNAs.</text>
</comment>
<dbReference type="KEGG" id="cdn:BN940_09626"/>
<evidence type="ECO:0000256" key="3">
    <source>
        <dbReference type="ARBA" id="ARBA00022630"/>
    </source>
</evidence>
<dbReference type="EMBL" id="HG916765">
    <property type="protein sequence ID" value="CDM24385.1"/>
    <property type="molecule type" value="Genomic_DNA"/>
</dbReference>
<feature type="site" description="Interacts with tRNA" evidence="9">
    <location>
        <position position="124"/>
    </location>
</feature>
<feature type="region of interest" description="Disordered" evidence="10">
    <location>
        <begin position="1"/>
        <end position="35"/>
    </location>
</feature>
<evidence type="ECO:0000259" key="11">
    <source>
        <dbReference type="Pfam" id="PF01207"/>
    </source>
</evidence>
<accession>W8X985</accession>
<keyword evidence="13" id="KW-1185">Reference proteome</keyword>
<dbReference type="EC" id="1.3.1.91" evidence="9"/>
<dbReference type="AlphaFoldDB" id="W8X985"/>
<dbReference type="SUPFAM" id="SSF51395">
    <property type="entry name" value="FMN-linked oxidoreductases"/>
    <property type="match status" value="1"/>
</dbReference>
<evidence type="ECO:0000256" key="10">
    <source>
        <dbReference type="SAM" id="MobiDB-lite"/>
    </source>
</evidence>
<feature type="binding site" evidence="9">
    <location>
        <position position="166"/>
    </location>
    <ligand>
        <name>FMN</name>
        <dbReference type="ChEBI" id="CHEBI:58210"/>
    </ligand>
</feature>
<feature type="site" description="Interacts with tRNA" evidence="9">
    <location>
        <position position="213"/>
    </location>
</feature>
<dbReference type="Gene3D" id="3.20.20.70">
    <property type="entry name" value="Aldolase class I"/>
    <property type="match status" value="1"/>
</dbReference>
<feature type="site" description="Interacts with tRNA; defines subfamily-specific binding signature" evidence="9">
    <location>
        <position position="325"/>
    </location>
</feature>
<dbReference type="PROSITE" id="PS01136">
    <property type="entry name" value="UPF0034"/>
    <property type="match status" value="1"/>
</dbReference>
<dbReference type="PANTHER" id="PTHR42907:SF1">
    <property type="entry name" value="FMN-LINKED OXIDOREDUCTASES SUPERFAMILY PROTEIN"/>
    <property type="match status" value="1"/>
</dbReference>
<protein>
    <recommendedName>
        <fullName evidence="9">tRNA-dihydrouridine(20/20a) synthase</fullName>
        <ecNumber evidence="9">1.3.1.91</ecNumber>
    </recommendedName>
    <alternativeName>
        <fullName evidence="9">U20-specific dihydrouridine synthase</fullName>
        <shortName evidence="9">U20-specific Dus</shortName>
    </alternativeName>
    <alternativeName>
        <fullName evidence="9">tRNA-dihydrouridine synthase A</fullName>
    </alternativeName>
</protein>
<dbReference type="GO" id="GO:0102266">
    <property type="term" value="F:tRNA-dihydrouridine20a synthase activity"/>
    <property type="evidence" value="ECO:0007669"/>
    <property type="project" value="RHEA"/>
</dbReference>
<dbReference type="InterPro" id="IPR035587">
    <property type="entry name" value="DUS-like_FMN-bd"/>
</dbReference>
<dbReference type="STRING" id="1437824.BN940_09626"/>
<dbReference type="InterPro" id="IPR018517">
    <property type="entry name" value="tRNA_hU_synthase_CS"/>
</dbReference>
<feature type="binding site" evidence="9">
    <location>
        <begin position="260"/>
        <end position="261"/>
    </location>
    <ligand>
        <name>FMN</name>
        <dbReference type="ChEBI" id="CHEBI:58210"/>
    </ligand>
</feature>
<comment type="catalytic activity">
    <reaction evidence="9">
        <text>5,6-dihydrouridine(20) in tRNA + NADP(+) = uridine(20) in tRNA + NADPH + H(+)</text>
        <dbReference type="Rhea" id="RHEA:53336"/>
        <dbReference type="Rhea" id="RHEA-COMP:13533"/>
        <dbReference type="Rhea" id="RHEA-COMP:13534"/>
        <dbReference type="ChEBI" id="CHEBI:15378"/>
        <dbReference type="ChEBI" id="CHEBI:57783"/>
        <dbReference type="ChEBI" id="CHEBI:58349"/>
        <dbReference type="ChEBI" id="CHEBI:65315"/>
        <dbReference type="ChEBI" id="CHEBI:74443"/>
        <dbReference type="EC" id="1.3.1.91"/>
    </reaction>
</comment>
<comment type="similarity">
    <text evidence="9">Belongs to the Dus family. DusA subfamily.</text>
</comment>
<gene>
    <name evidence="9" type="primary">dusA</name>
    <name evidence="12" type="ORF">BN940_09626</name>
</gene>
<dbReference type="HOGENOM" id="CLU_013299_2_1_4"/>
<dbReference type="GO" id="GO:0102264">
    <property type="term" value="F:tRNA-dihydrouridine20 synthase activity"/>
    <property type="evidence" value="ECO:0007669"/>
    <property type="project" value="UniProtKB-EC"/>
</dbReference>
<keyword evidence="8 9" id="KW-0560">Oxidoreductase</keyword>